<protein>
    <submittedName>
        <fullName evidence="3">Uncharacterized protein</fullName>
    </submittedName>
</protein>
<keyword evidence="2" id="KW-0812">Transmembrane</keyword>
<evidence type="ECO:0000256" key="1">
    <source>
        <dbReference type="SAM" id="MobiDB-lite"/>
    </source>
</evidence>
<keyword evidence="4" id="KW-1185">Reference proteome</keyword>
<gene>
    <name evidence="3" type="ORF">AOQ84DRAFT_422052</name>
</gene>
<name>A0A8E2JW71_9PEZI</name>
<dbReference type="Proteomes" id="UP000250140">
    <property type="component" value="Unassembled WGS sequence"/>
</dbReference>
<feature type="region of interest" description="Disordered" evidence="1">
    <location>
        <begin position="1"/>
        <end position="40"/>
    </location>
</feature>
<feature type="transmembrane region" description="Helical" evidence="2">
    <location>
        <begin position="94"/>
        <end position="112"/>
    </location>
</feature>
<keyword evidence="2" id="KW-1133">Transmembrane helix</keyword>
<keyword evidence="2" id="KW-0472">Membrane</keyword>
<feature type="non-terminal residue" evidence="3">
    <location>
        <position position="119"/>
    </location>
</feature>
<accession>A0A8E2JW71</accession>
<sequence length="119" mass="13453">MYKRDYKNGKEEQGSNIDDVDALSPSKLDNSGGDNKDTTIRPTTAHITLRHVYINIIADYCGVLQLKELVNIGVQHILETSWSADRFSNIIKNIFSLINNLALYNIIILIVAEHIKELI</sequence>
<proteinExistence type="predicted"/>
<reference evidence="3 4" key="1">
    <citation type="journal article" date="2016" name="Nat. Commun.">
        <title>Ectomycorrhizal ecology is imprinted in the genome of the dominant symbiotic fungus Cenococcum geophilum.</title>
        <authorList>
            <consortium name="DOE Joint Genome Institute"/>
            <person name="Peter M."/>
            <person name="Kohler A."/>
            <person name="Ohm R.A."/>
            <person name="Kuo A."/>
            <person name="Krutzmann J."/>
            <person name="Morin E."/>
            <person name="Arend M."/>
            <person name="Barry K.W."/>
            <person name="Binder M."/>
            <person name="Choi C."/>
            <person name="Clum A."/>
            <person name="Copeland A."/>
            <person name="Grisel N."/>
            <person name="Haridas S."/>
            <person name="Kipfer T."/>
            <person name="LaButti K."/>
            <person name="Lindquist E."/>
            <person name="Lipzen A."/>
            <person name="Maire R."/>
            <person name="Meier B."/>
            <person name="Mihaltcheva S."/>
            <person name="Molinier V."/>
            <person name="Murat C."/>
            <person name="Poggeler S."/>
            <person name="Quandt C.A."/>
            <person name="Sperisen C."/>
            <person name="Tritt A."/>
            <person name="Tisserant E."/>
            <person name="Crous P.W."/>
            <person name="Henrissat B."/>
            <person name="Nehls U."/>
            <person name="Egli S."/>
            <person name="Spatafora J.W."/>
            <person name="Grigoriev I.V."/>
            <person name="Martin F.M."/>
        </authorList>
    </citation>
    <scope>NUCLEOTIDE SEQUENCE [LARGE SCALE GENOMIC DNA]</scope>
    <source>
        <strain evidence="3 4">CBS 207.34</strain>
    </source>
</reference>
<dbReference type="AlphaFoldDB" id="A0A8E2JW71"/>
<feature type="compositionally biased region" description="Basic and acidic residues" evidence="1">
    <location>
        <begin position="1"/>
        <end position="13"/>
    </location>
</feature>
<organism evidence="3 4">
    <name type="scientific">Glonium stellatum</name>
    <dbReference type="NCBI Taxonomy" id="574774"/>
    <lineage>
        <taxon>Eukaryota</taxon>
        <taxon>Fungi</taxon>
        <taxon>Dikarya</taxon>
        <taxon>Ascomycota</taxon>
        <taxon>Pezizomycotina</taxon>
        <taxon>Dothideomycetes</taxon>
        <taxon>Pleosporomycetidae</taxon>
        <taxon>Gloniales</taxon>
        <taxon>Gloniaceae</taxon>
        <taxon>Glonium</taxon>
    </lineage>
</organism>
<dbReference type="OrthoDB" id="3643248at2759"/>
<dbReference type="EMBL" id="KV748968">
    <property type="protein sequence ID" value="OCL11879.1"/>
    <property type="molecule type" value="Genomic_DNA"/>
</dbReference>
<evidence type="ECO:0000313" key="3">
    <source>
        <dbReference type="EMBL" id="OCL11879.1"/>
    </source>
</evidence>
<evidence type="ECO:0000256" key="2">
    <source>
        <dbReference type="SAM" id="Phobius"/>
    </source>
</evidence>
<evidence type="ECO:0000313" key="4">
    <source>
        <dbReference type="Proteomes" id="UP000250140"/>
    </source>
</evidence>